<gene>
    <name evidence="1" type="ORF">JTE90_011822</name>
</gene>
<protein>
    <submittedName>
        <fullName evidence="1">Uncharacterized protein</fullName>
    </submittedName>
</protein>
<comment type="caution">
    <text evidence="1">The sequence shown here is derived from an EMBL/GenBank/DDBJ whole genome shotgun (WGS) entry which is preliminary data.</text>
</comment>
<accession>A0AAV6VR66</accession>
<reference evidence="1 2" key="1">
    <citation type="journal article" date="2022" name="Nat. Ecol. Evol.">
        <title>A masculinizing supergene underlies an exaggerated male reproductive morph in a spider.</title>
        <authorList>
            <person name="Hendrickx F."/>
            <person name="De Corte Z."/>
            <person name="Sonet G."/>
            <person name="Van Belleghem S.M."/>
            <person name="Kostlbacher S."/>
            <person name="Vangestel C."/>
        </authorList>
    </citation>
    <scope>NUCLEOTIDE SEQUENCE [LARGE SCALE GENOMIC DNA]</scope>
    <source>
        <strain evidence="1">W744_W776</strain>
    </source>
</reference>
<name>A0AAV6VR66_9ARAC</name>
<dbReference type="EMBL" id="JAFNEN010000028">
    <property type="protein sequence ID" value="KAG8199362.1"/>
    <property type="molecule type" value="Genomic_DNA"/>
</dbReference>
<dbReference type="AlphaFoldDB" id="A0AAV6VR66"/>
<proteinExistence type="predicted"/>
<keyword evidence="2" id="KW-1185">Reference proteome</keyword>
<dbReference type="Proteomes" id="UP000827092">
    <property type="component" value="Unassembled WGS sequence"/>
</dbReference>
<evidence type="ECO:0000313" key="2">
    <source>
        <dbReference type="Proteomes" id="UP000827092"/>
    </source>
</evidence>
<evidence type="ECO:0000313" key="1">
    <source>
        <dbReference type="EMBL" id="KAG8199362.1"/>
    </source>
</evidence>
<sequence>MRFRMQHASVQYAGKPQVSNLHLECGCNCLFVGAINCLAVDLCIMSGNSRVLGTITDQSSMIREHVAISRKFNLWEVTELWICHF</sequence>
<organism evidence="1 2">
    <name type="scientific">Oedothorax gibbosus</name>
    <dbReference type="NCBI Taxonomy" id="931172"/>
    <lineage>
        <taxon>Eukaryota</taxon>
        <taxon>Metazoa</taxon>
        <taxon>Ecdysozoa</taxon>
        <taxon>Arthropoda</taxon>
        <taxon>Chelicerata</taxon>
        <taxon>Arachnida</taxon>
        <taxon>Araneae</taxon>
        <taxon>Araneomorphae</taxon>
        <taxon>Entelegynae</taxon>
        <taxon>Araneoidea</taxon>
        <taxon>Linyphiidae</taxon>
        <taxon>Erigoninae</taxon>
        <taxon>Oedothorax</taxon>
    </lineage>
</organism>